<comment type="caution">
    <text evidence="3">The sequence shown here is derived from an EMBL/GenBank/DDBJ whole genome shotgun (WGS) entry which is preliminary data.</text>
</comment>
<dbReference type="Proteomes" id="UP000216446">
    <property type="component" value="Unassembled WGS sequence"/>
</dbReference>
<proteinExistence type="predicted"/>
<evidence type="ECO:0000256" key="1">
    <source>
        <dbReference type="SAM" id="MobiDB-lite"/>
    </source>
</evidence>
<feature type="domain" description="Mce/MlaD" evidence="2">
    <location>
        <begin position="36"/>
        <end position="115"/>
    </location>
</feature>
<gene>
    <name evidence="3" type="ORF">BSZ36_01505</name>
</gene>
<keyword evidence="4" id="KW-1185">Reference proteome</keyword>
<dbReference type="InterPro" id="IPR003399">
    <property type="entry name" value="Mce/MlaD"/>
</dbReference>
<sequence length="382" mass="41842">MARQARLGLLVTLGLVALVAAIFIIGSQKNLFADTFTVQADFNDVAGLQQGADVFYNGISVGRVQRVQLPDAPGEPISVRLAIKEEARQLLRSDSKAAIQTDGLVGNVIVSLTDGSPELPPIQEGGRIQGVDPFALAEVTDRLFTSVSRFDSVTVALAGIMNDVRGGEGTVGRFLYDDALYNETVLTTQEFRLLLGSFGQRADDLTLIAENASRGVDQIIGKVNTGNGTVARFLNEDDVYTTFLQTAEQLQGAAAQFQTVSADVRAITDRFEQAAGWGALGAFRFSELMEAGKHNFLFKSYFEDRGYLEMAPFEIREQAISETLQDLEERERRVYRDEQEVEALRQEIERLREELRQTSASRPMLPGEAARRPAGGGPSANR</sequence>
<dbReference type="PANTHER" id="PTHR33371">
    <property type="entry name" value="INTERMEMBRANE PHOSPHOLIPID TRANSPORT SYSTEM BINDING PROTEIN MLAD-RELATED"/>
    <property type="match status" value="1"/>
</dbReference>
<dbReference type="EMBL" id="MQWB01000001">
    <property type="protein sequence ID" value="OZC01777.1"/>
    <property type="molecule type" value="Genomic_DNA"/>
</dbReference>
<reference evidence="3 4" key="1">
    <citation type="submission" date="2016-11" db="EMBL/GenBank/DDBJ databases">
        <title>Study of marine rhodopsin-containing bacteria.</title>
        <authorList>
            <person name="Yoshizawa S."/>
            <person name="Kumagai Y."/>
            <person name="Kogure K."/>
        </authorList>
    </citation>
    <scope>NUCLEOTIDE SEQUENCE [LARGE SCALE GENOMIC DNA]</scope>
    <source>
        <strain evidence="3 4">SG-29</strain>
    </source>
</reference>
<accession>A0A259TVX1</accession>
<evidence type="ECO:0000313" key="3">
    <source>
        <dbReference type="EMBL" id="OZC01777.1"/>
    </source>
</evidence>
<name>A0A259TVX1_9BACT</name>
<feature type="region of interest" description="Disordered" evidence="1">
    <location>
        <begin position="355"/>
        <end position="382"/>
    </location>
</feature>
<organism evidence="3 4">
    <name type="scientific">Rubricoccus marinus</name>
    <dbReference type="NCBI Taxonomy" id="716817"/>
    <lineage>
        <taxon>Bacteria</taxon>
        <taxon>Pseudomonadati</taxon>
        <taxon>Rhodothermota</taxon>
        <taxon>Rhodothermia</taxon>
        <taxon>Rhodothermales</taxon>
        <taxon>Rubricoccaceae</taxon>
        <taxon>Rubricoccus</taxon>
    </lineage>
</organism>
<dbReference type="Pfam" id="PF02470">
    <property type="entry name" value="MlaD"/>
    <property type="match status" value="1"/>
</dbReference>
<evidence type="ECO:0000313" key="4">
    <source>
        <dbReference type="Proteomes" id="UP000216446"/>
    </source>
</evidence>
<protein>
    <recommendedName>
        <fullName evidence="2">Mce/MlaD domain-containing protein</fullName>
    </recommendedName>
</protein>
<dbReference type="InParanoid" id="A0A259TVX1"/>
<dbReference type="OrthoDB" id="9771725at2"/>
<dbReference type="InterPro" id="IPR052336">
    <property type="entry name" value="MlaD_Phospholipid_Transporter"/>
</dbReference>
<dbReference type="RefSeq" id="WP_094545398.1">
    <property type="nucleotide sequence ID" value="NZ_MQWB01000001.1"/>
</dbReference>
<evidence type="ECO:0000259" key="2">
    <source>
        <dbReference type="Pfam" id="PF02470"/>
    </source>
</evidence>
<dbReference type="PANTHER" id="PTHR33371:SF4">
    <property type="entry name" value="INTERMEMBRANE PHOSPHOLIPID TRANSPORT SYSTEM BINDING PROTEIN MLAD"/>
    <property type="match status" value="1"/>
</dbReference>
<dbReference type="AlphaFoldDB" id="A0A259TVX1"/>